<dbReference type="GO" id="GO:0008610">
    <property type="term" value="P:lipid biosynthetic process"/>
    <property type="evidence" value="ECO:0007669"/>
    <property type="project" value="UniProtKB-ARBA"/>
</dbReference>
<evidence type="ECO:0000313" key="7">
    <source>
        <dbReference type="Proteomes" id="UP000255389"/>
    </source>
</evidence>
<dbReference type="Gene3D" id="3.30.300.30">
    <property type="match status" value="1"/>
</dbReference>
<dbReference type="FunFam" id="1.10.1200.10:FF:000005">
    <property type="entry name" value="Nonribosomal peptide synthetase 1"/>
    <property type="match status" value="1"/>
</dbReference>
<accession>A0A378V1R5</accession>
<dbReference type="Gene3D" id="2.30.38.10">
    <property type="entry name" value="Luciferase, Domain 3"/>
    <property type="match status" value="1"/>
</dbReference>
<name>A0A378V1R5_MYCFO</name>
<reference evidence="6 7" key="1">
    <citation type="submission" date="2018-06" db="EMBL/GenBank/DDBJ databases">
        <authorList>
            <consortium name="Pathogen Informatics"/>
            <person name="Doyle S."/>
        </authorList>
    </citation>
    <scope>NUCLEOTIDE SEQUENCE [LARGE SCALE GENOMIC DNA]</scope>
    <source>
        <strain evidence="6 7">NCTC1542</strain>
    </source>
</reference>
<protein>
    <submittedName>
        <fullName evidence="6">Peptide synthetase</fullName>
    </submittedName>
</protein>
<dbReference type="Gene3D" id="3.30.559.30">
    <property type="entry name" value="Nonribosomal peptide synthetase, condensation domain"/>
    <property type="match status" value="2"/>
</dbReference>
<keyword evidence="4" id="KW-0597">Phosphoprotein</keyword>
<dbReference type="GO" id="GO:0005829">
    <property type="term" value="C:cytosol"/>
    <property type="evidence" value="ECO:0007669"/>
    <property type="project" value="TreeGrafter"/>
</dbReference>
<dbReference type="SUPFAM" id="SSF52777">
    <property type="entry name" value="CoA-dependent acyltransferases"/>
    <property type="match status" value="3"/>
</dbReference>
<dbReference type="PANTHER" id="PTHR45527">
    <property type="entry name" value="NONRIBOSOMAL PEPTIDE SYNTHETASE"/>
    <property type="match status" value="1"/>
</dbReference>
<dbReference type="InterPro" id="IPR001242">
    <property type="entry name" value="Condensation_dom"/>
</dbReference>
<dbReference type="Pfam" id="PF13193">
    <property type="entry name" value="AMP-binding_C"/>
    <property type="match status" value="1"/>
</dbReference>
<proteinExistence type="inferred from homology"/>
<dbReference type="Pfam" id="PF00501">
    <property type="entry name" value="AMP-binding"/>
    <property type="match status" value="1"/>
</dbReference>
<dbReference type="SMART" id="SM01294">
    <property type="entry name" value="PKS_PP_betabranch"/>
    <property type="match status" value="1"/>
</dbReference>
<dbReference type="Gene3D" id="1.10.1200.10">
    <property type="entry name" value="ACP-like"/>
    <property type="match status" value="1"/>
</dbReference>
<dbReference type="InterPro" id="IPR010071">
    <property type="entry name" value="AA_adenyl_dom"/>
</dbReference>
<dbReference type="InterPro" id="IPR025110">
    <property type="entry name" value="AMP-bd_C"/>
</dbReference>
<dbReference type="GO" id="GO:0043041">
    <property type="term" value="P:amino acid activation for nonribosomal peptide biosynthetic process"/>
    <property type="evidence" value="ECO:0007669"/>
    <property type="project" value="TreeGrafter"/>
</dbReference>
<dbReference type="Gene3D" id="3.40.50.980">
    <property type="match status" value="2"/>
</dbReference>
<dbReference type="AlphaFoldDB" id="A0A378V1R5"/>
<evidence type="ECO:0000313" key="6">
    <source>
        <dbReference type="EMBL" id="SUA04315.1"/>
    </source>
</evidence>
<dbReference type="PROSITE" id="PS00012">
    <property type="entry name" value="PHOSPHOPANTETHEINE"/>
    <property type="match status" value="1"/>
</dbReference>
<dbReference type="GO" id="GO:0044550">
    <property type="term" value="P:secondary metabolite biosynthetic process"/>
    <property type="evidence" value="ECO:0007669"/>
    <property type="project" value="UniProtKB-ARBA"/>
</dbReference>
<dbReference type="SUPFAM" id="SSF47336">
    <property type="entry name" value="ACP-like"/>
    <property type="match status" value="1"/>
</dbReference>
<dbReference type="Pfam" id="PF00550">
    <property type="entry name" value="PP-binding"/>
    <property type="match status" value="1"/>
</dbReference>
<dbReference type="Gene3D" id="3.30.559.10">
    <property type="entry name" value="Chloramphenicol acetyltransferase-like domain"/>
    <property type="match status" value="1"/>
</dbReference>
<organism evidence="6 7">
    <name type="scientific">Mycolicibacterium fortuitum</name>
    <name type="common">Mycobacterium fortuitum</name>
    <dbReference type="NCBI Taxonomy" id="1766"/>
    <lineage>
        <taxon>Bacteria</taxon>
        <taxon>Bacillati</taxon>
        <taxon>Actinomycetota</taxon>
        <taxon>Actinomycetes</taxon>
        <taxon>Mycobacteriales</taxon>
        <taxon>Mycobacteriaceae</taxon>
        <taxon>Mycolicibacterium</taxon>
    </lineage>
</organism>
<dbReference type="FunFam" id="3.40.50.980:FF:000001">
    <property type="entry name" value="Non-ribosomal peptide synthetase"/>
    <property type="match status" value="1"/>
</dbReference>
<evidence type="ECO:0000256" key="4">
    <source>
        <dbReference type="ARBA" id="ARBA00022553"/>
    </source>
</evidence>
<dbReference type="EMBL" id="UGQY01000004">
    <property type="protein sequence ID" value="SUA04315.1"/>
    <property type="molecule type" value="Genomic_DNA"/>
</dbReference>
<dbReference type="Pfam" id="PF00668">
    <property type="entry name" value="Condensation"/>
    <property type="match status" value="2"/>
</dbReference>
<feature type="domain" description="Carrier" evidence="5">
    <location>
        <begin position="779"/>
        <end position="854"/>
    </location>
</feature>
<dbReference type="FunFam" id="3.40.50.12780:FF:000012">
    <property type="entry name" value="Non-ribosomal peptide synthetase"/>
    <property type="match status" value="1"/>
</dbReference>
<evidence type="ECO:0000256" key="2">
    <source>
        <dbReference type="ARBA" id="ARBA00006432"/>
    </source>
</evidence>
<dbReference type="InterPro" id="IPR006162">
    <property type="entry name" value="Ppantetheine_attach_site"/>
</dbReference>
<dbReference type="Proteomes" id="UP000255389">
    <property type="component" value="Unassembled WGS sequence"/>
</dbReference>
<dbReference type="InterPro" id="IPR045851">
    <property type="entry name" value="AMP-bd_C_sf"/>
</dbReference>
<evidence type="ECO:0000259" key="5">
    <source>
        <dbReference type="PROSITE" id="PS50075"/>
    </source>
</evidence>
<dbReference type="FunFam" id="3.30.559.10:FF:000012">
    <property type="entry name" value="Non-ribosomal peptide synthetase"/>
    <property type="match status" value="1"/>
</dbReference>
<dbReference type="PROSITE" id="PS00455">
    <property type="entry name" value="AMP_BINDING"/>
    <property type="match status" value="1"/>
</dbReference>
<dbReference type="UniPathway" id="UPA00011"/>
<dbReference type="FunFam" id="3.30.300.30:FF:000010">
    <property type="entry name" value="Enterobactin synthetase component F"/>
    <property type="match status" value="1"/>
</dbReference>
<sequence length="1210" mass="128981">MIADQLRYWEGELAGLPDRLELPTDRPYPPVADYQGSSVAVEWPAELQQQIARVAREHGATSFMVVQAALAALMARLSASTDVAVGIASAGRGEPALDELVGFFVNTLVLRVDLAGDPTVADLLGQVRQRSLAAFEHQDVPFEVLVDRLNPTRSLTHHPLVQVMLTWQNLPWQHSDPAAALTLGDVGVTRLEAETRTARMDLVFSLAERFNDAGAPAGIGGVVEFRTDVFDAATIETLIQRMQRMLTVMTADSAQRLSSVGVLDAADCARLDEVGHRSVLLRPVVESSVPALFGVQVACAPDAVAVRFEGCSLSYRELDEASNRLAHLLAEYGAGPGECVGLMMGRSADAVVAILGVLKSGAAYLPIDPAHPDARVEFMLADAAPVVVITTAALGERLGGCGVPVVEVDDPRIDSQSCAGLSVPAPDDVAHIIYTSGTTGAPKGVAVTHQNVTRLFDGMDVGVELGPRQVWAACSSLAFDFSVWEIWGALLHGGRLVVVSEQTTRSPQDLEALVVAEGVTVLSQTPSAVGVLDPVKLSSVSALMVAAEACPPDVVDRWAPGRVMINGYGPTETTVYATISAPLQAGSGVVPIGVPVPGAALFVLDRWLRPVAPGVVGELYVAGRGVGVGYVRRPGLTGSRFVACPFGAPGARMYRTGDLVSWGPDGQLRYAGRSDEQVKVRGYRIELGEIQAALADLDGVQQAVVVVREDQPGDKRLVGYITGSAEPAVVRAQLSQRLPAYMVPAAVVVLDALPLTVNGKLDKRALPAPEYTDTDHYRAPSTATEEILAGIYAQVLGLERVGVDDSFFDLGGDSLTAMRLIAAVNAGFEAEVSVRTLFDAPTIAQLAPHIKAGSGGRPQLVAQQRPDVIPLSYAQQRLWFLEQLQGPSSIYNMAVALRLDGNLDAAALGQALADVVGRHESLRTKFGAVDGIPQQLVVPAGQAELGWQVVDASGWSADRLKEEAGAVGRRHFDLTQEIPMRATLFRVAEEQHVLVAVVHHIAADGWSITPFVADLGSAYASRCAGRAPEWAPLSVQYADYTLWQQEWLGSTSDPDSVIATQLAYWEQELVDLPERLELPTDRPYPPVADYQGSSVAVEWPAELQQQVARVAREHGATSFMVVQAALAALLAELSASSDVAVGIATAGRSDPGLDELVGFFVNTLVLRLDLAGTPQFRICSTRYAGAAWRRSSIRTCRSRHLWSDSTPPVV</sequence>
<evidence type="ECO:0000256" key="3">
    <source>
        <dbReference type="ARBA" id="ARBA00022450"/>
    </source>
</evidence>
<dbReference type="InterPro" id="IPR020845">
    <property type="entry name" value="AMP-binding_CS"/>
</dbReference>
<dbReference type="InterPro" id="IPR009081">
    <property type="entry name" value="PP-bd_ACP"/>
</dbReference>
<comment type="similarity">
    <text evidence="2">Belongs to the ATP-dependent AMP-binding enzyme family.</text>
</comment>
<dbReference type="PROSITE" id="PS50075">
    <property type="entry name" value="CARRIER"/>
    <property type="match status" value="1"/>
</dbReference>
<dbReference type="InterPro" id="IPR023213">
    <property type="entry name" value="CAT-like_dom_sf"/>
</dbReference>
<dbReference type="SUPFAM" id="SSF56801">
    <property type="entry name" value="Acetyl-CoA synthetase-like"/>
    <property type="match status" value="1"/>
</dbReference>
<dbReference type="NCBIfam" id="TIGR01733">
    <property type="entry name" value="AA-adenyl-dom"/>
    <property type="match status" value="1"/>
</dbReference>
<dbReference type="InterPro" id="IPR000873">
    <property type="entry name" value="AMP-dep_synth/lig_dom"/>
</dbReference>
<dbReference type="GO" id="GO:0003824">
    <property type="term" value="F:catalytic activity"/>
    <property type="evidence" value="ECO:0007669"/>
    <property type="project" value="InterPro"/>
</dbReference>
<dbReference type="SMART" id="SM00823">
    <property type="entry name" value="PKS_PP"/>
    <property type="match status" value="1"/>
</dbReference>
<gene>
    <name evidence="6" type="primary">dhbF_8</name>
    <name evidence="6" type="ORF">NCTC1542_05813</name>
</gene>
<keyword evidence="3" id="KW-0596">Phosphopantetheine</keyword>
<evidence type="ECO:0000256" key="1">
    <source>
        <dbReference type="ARBA" id="ARBA00001957"/>
    </source>
</evidence>
<dbReference type="GO" id="GO:0031177">
    <property type="term" value="F:phosphopantetheine binding"/>
    <property type="evidence" value="ECO:0007669"/>
    <property type="project" value="InterPro"/>
</dbReference>
<dbReference type="InterPro" id="IPR020806">
    <property type="entry name" value="PKS_PP-bd"/>
</dbReference>
<comment type="cofactor">
    <cofactor evidence="1">
        <name>pantetheine 4'-phosphate</name>
        <dbReference type="ChEBI" id="CHEBI:47942"/>
    </cofactor>
</comment>
<dbReference type="InterPro" id="IPR036736">
    <property type="entry name" value="ACP-like_sf"/>
</dbReference>
<dbReference type="PANTHER" id="PTHR45527:SF1">
    <property type="entry name" value="FATTY ACID SYNTHASE"/>
    <property type="match status" value="1"/>
</dbReference>